<keyword evidence="1" id="KW-0812">Transmembrane</keyword>
<comment type="caution">
    <text evidence="2">The sequence shown here is derived from an EMBL/GenBank/DDBJ whole genome shotgun (WGS) entry which is preliminary data.</text>
</comment>
<dbReference type="AlphaFoldDB" id="A0A0R1U3H2"/>
<protein>
    <submittedName>
        <fullName evidence="2">Uncharacterized protein</fullName>
    </submittedName>
</protein>
<gene>
    <name evidence="2" type="ORF">FC43_GL000926</name>
</gene>
<dbReference type="Proteomes" id="UP000050816">
    <property type="component" value="Unassembled WGS sequence"/>
</dbReference>
<accession>A0A0R1U3H2</accession>
<evidence type="ECO:0000313" key="3">
    <source>
        <dbReference type="Proteomes" id="UP000050816"/>
    </source>
</evidence>
<evidence type="ECO:0000256" key="1">
    <source>
        <dbReference type="SAM" id="Phobius"/>
    </source>
</evidence>
<feature type="transmembrane region" description="Helical" evidence="1">
    <location>
        <begin position="29"/>
        <end position="49"/>
    </location>
</feature>
<sequence length="71" mass="8063">MKMKVIKAIAYTTSAWGMTYAWFNGLTDWFGLPALIWIIVAACDLGDALSPWMDPWFDPTIDKKGTNGRHR</sequence>
<keyword evidence="1" id="KW-0472">Membrane</keyword>
<dbReference type="PATRIC" id="fig|1423760.3.peg.953"/>
<reference evidence="2 3" key="1">
    <citation type="journal article" date="2015" name="Genome Announc.">
        <title>Expanding the biotechnology potential of lactobacilli through comparative genomics of 213 strains and associated genera.</title>
        <authorList>
            <person name="Sun Z."/>
            <person name="Harris H.M."/>
            <person name="McCann A."/>
            <person name="Guo C."/>
            <person name="Argimon S."/>
            <person name="Zhang W."/>
            <person name="Yang X."/>
            <person name="Jeffery I.B."/>
            <person name="Cooney J.C."/>
            <person name="Kagawa T.F."/>
            <person name="Liu W."/>
            <person name="Song Y."/>
            <person name="Salvetti E."/>
            <person name="Wrobel A."/>
            <person name="Rasinkangas P."/>
            <person name="Parkhill J."/>
            <person name="Rea M.C."/>
            <person name="O'Sullivan O."/>
            <person name="Ritari J."/>
            <person name="Douillard F.P."/>
            <person name="Paul Ross R."/>
            <person name="Yang R."/>
            <person name="Briner A.E."/>
            <person name="Felis G.E."/>
            <person name="de Vos W.M."/>
            <person name="Barrangou R."/>
            <person name="Klaenhammer T.R."/>
            <person name="Caufield P.W."/>
            <person name="Cui Y."/>
            <person name="Zhang H."/>
            <person name="O'Toole P.W."/>
        </authorList>
    </citation>
    <scope>NUCLEOTIDE SEQUENCE [LARGE SCALE GENOMIC DNA]</scope>
    <source>
        <strain evidence="2 3">DSM 15946</strain>
    </source>
</reference>
<proteinExistence type="predicted"/>
<dbReference type="EMBL" id="AZFK01000087">
    <property type="protein sequence ID" value="KRL87823.1"/>
    <property type="molecule type" value="Genomic_DNA"/>
</dbReference>
<evidence type="ECO:0000313" key="2">
    <source>
        <dbReference type="EMBL" id="KRL87823.1"/>
    </source>
</evidence>
<name>A0A0R1U3H2_9LACO</name>
<organism evidence="2 3">
    <name type="scientific">Limosilactobacillus ingluviei DSM 15946</name>
    <dbReference type="NCBI Taxonomy" id="1423760"/>
    <lineage>
        <taxon>Bacteria</taxon>
        <taxon>Bacillati</taxon>
        <taxon>Bacillota</taxon>
        <taxon>Bacilli</taxon>
        <taxon>Lactobacillales</taxon>
        <taxon>Lactobacillaceae</taxon>
        <taxon>Limosilactobacillus</taxon>
    </lineage>
</organism>
<keyword evidence="1" id="KW-1133">Transmembrane helix</keyword>